<organism evidence="1">
    <name type="scientific">Rhizophora mucronata</name>
    <name type="common">Asiatic mangrove</name>
    <dbReference type="NCBI Taxonomy" id="61149"/>
    <lineage>
        <taxon>Eukaryota</taxon>
        <taxon>Viridiplantae</taxon>
        <taxon>Streptophyta</taxon>
        <taxon>Embryophyta</taxon>
        <taxon>Tracheophyta</taxon>
        <taxon>Spermatophyta</taxon>
        <taxon>Magnoliopsida</taxon>
        <taxon>eudicotyledons</taxon>
        <taxon>Gunneridae</taxon>
        <taxon>Pentapetalae</taxon>
        <taxon>rosids</taxon>
        <taxon>fabids</taxon>
        <taxon>Malpighiales</taxon>
        <taxon>Rhizophoraceae</taxon>
        <taxon>Rhizophora</taxon>
    </lineage>
</organism>
<name>A0A2P2KVX9_RHIMU</name>
<accession>A0A2P2KVX9</accession>
<dbReference type="AlphaFoldDB" id="A0A2P2KVX9"/>
<sequence length="46" mass="5256">MSYLTVETYFCLHSMLPFFISRECGHLLQIISMVLSSLGLQICCNI</sequence>
<proteinExistence type="predicted"/>
<protein>
    <submittedName>
        <fullName evidence="1">Uncharacterized protein MANES_18G108800</fullName>
    </submittedName>
</protein>
<evidence type="ECO:0000313" key="1">
    <source>
        <dbReference type="EMBL" id="MBX09885.1"/>
    </source>
</evidence>
<reference evidence="1" key="1">
    <citation type="submission" date="2018-02" db="EMBL/GenBank/DDBJ databases">
        <title>Rhizophora mucronata_Transcriptome.</title>
        <authorList>
            <person name="Meera S.P."/>
            <person name="Sreeshan A."/>
            <person name="Augustine A."/>
        </authorList>
    </citation>
    <scope>NUCLEOTIDE SEQUENCE</scope>
    <source>
        <tissue evidence="1">Leaf</tissue>
    </source>
</reference>
<dbReference type="EMBL" id="GGEC01029401">
    <property type="protein sequence ID" value="MBX09885.1"/>
    <property type="molecule type" value="Transcribed_RNA"/>
</dbReference>